<feature type="binding site" evidence="9">
    <location>
        <position position="182"/>
    </location>
    <ligand>
        <name>substrate</name>
    </ligand>
</feature>
<dbReference type="PRINTS" id="PR00474">
    <property type="entry name" value="GLU5KINASE"/>
</dbReference>
<dbReference type="HAMAP" id="MF_00082">
    <property type="entry name" value="ArgB"/>
    <property type="match status" value="1"/>
</dbReference>
<dbReference type="PIRSF" id="PIRSF000728">
    <property type="entry name" value="NAGK"/>
    <property type="match status" value="1"/>
</dbReference>
<keyword evidence="2 9" id="KW-0055">Arginine biosynthesis</keyword>
<keyword evidence="9" id="KW-0963">Cytoplasm</keyword>
<evidence type="ECO:0000313" key="12">
    <source>
        <dbReference type="Proteomes" id="UP000621436"/>
    </source>
</evidence>
<comment type="catalytic activity">
    <reaction evidence="8 9">
        <text>N-acetyl-L-glutamate + ATP = N-acetyl-L-glutamyl 5-phosphate + ADP</text>
        <dbReference type="Rhea" id="RHEA:14629"/>
        <dbReference type="ChEBI" id="CHEBI:30616"/>
        <dbReference type="ChEBI" id="CHEBI:44337"/>
        <dbReference type="ChEBI" id="CHEBI:57936"/>
        <dbReference type="ChEBI" id="CHEBI:456216"/>
        <dbReference type="EC" id="2.7.2.8"/>
    </reaction>
</comment>
<dbReference type="EMBL" id="JADPIE010000002">
    <property type="protein sequence ID" value="MBF8436267.1"/>
    <property type="molecule type" value="Genomic_DNA"/>
</dbReference>
<dbReference type="InterPro" id="IPR041727">
    <property type="entry name" value="NAGK-C"/>
</dbReference>
<feature type="site" description="Transition state stabilizer" evidence="9">
    <location>
        <position position="29"/>
    </location>
</feature>
<evidence type="ECO:0000256" key="2">
    <source>
        <dbReference type="ARBA" id="ARBA00022571"/>
    </source>
</evidence>
<dbReference type="GO" id="GO:0003991">
    <property type="term" value="F:acetylglutamate kinase activity"/>
    <property type="evidence" value="ECO:0007669"/>
    <property type="project" value="UniProtKB-UniRule"/>
</dbReference>
<evidence type="ECO:0000256" key="5">
    <source>
        <dbReference type="ARBA" id="ARBA00022741"/>
    </source>
</evidence>
<evidence type="ECO:0000313" key="11">
    <source>
        <dbReference type="EMBL" id="MBF8436267.1"/>
    </source>
</evidence>
<sequence length="286" mass="30904">MKDLIERADNLIEALPYIQKFQGKIMVIKYGGNAMVNGEMLASVLKDIALLKYVGIKPVMVHGGGPAISESLDRLGLESYFHKGLRVTDQETMAVVRETLVGQVNTRIVDYAGLAGTKAVGLSGSDGSLIVARKYFDGTDFDYGYVGEVDRINPVIIETMLTAGYFPIIAPVGVDQSGNSYNINSDLVAGEIAAALKAEKLIVLTNTDGILADKNDPESRISRLKLPEIEEMITSGRIAGGMLPKVKACKTALQNQVNRTHILDGRQEHALLLEIFTAHGIGTMIN</sequence>
<dbReference type="InterPro" id="IPR036393">
    <property type="entry name" value="AceGlu_kinase-like_sf"/>
</dbReference>
<keyword evidence="12" id="KW-1185">Reference proteome</keyword>
<dbReference type="PANTHER" id="PTHR23342:SF0">
    <property type="entry name" value="N-ACETYLGLUTAMATE SYNTHASE, MITOCHONDRIAL"/>
    <property type="match status" value="1"/>
</dbReference>
<dbReference type="InterPro" id="IPR037528">
    <property type="entry name" value="ArgB"/>
</dbReference>
<comment type="function">
    <text evidence="9">Catalyzes the ATP-dependent phosphorylation of N-acetyl-L-glutamate.</text>
</comment>
<evidence type="ECO:0000256" key="7">
    <source>
        <dbReference type="ARBA" id="ARBA00022840"/>
    </source>
</evidence>
<feature type="binding site" evidence="9">
    <location>
        <position position="86"/>
    </location>
    <ligand>
        <name>substrate</name>
    </ligand>
</feature>
<feature type="binding site" evidence="9">
    <location>
        <begin position="64"/>
        <end position="65"/>
    </location>
    <ligand>
        <name>substrate</name>
    </ligand>
</feature>
<dbReference type="AlphaFoldDB" id="A0A931AP20"/>
<feature type="site" description="Transition state stabilizer" evidence="9">
    <location>
        <position position="245"/>
    </location>
</feature>
<dbReference type="Pfam" id="PF00696">
    <property type="entry name" value="AA_kinase"/>
    <property type="match status" value="1"/>
</dbReference>
<dbReference type="PANTHER" id="PTHR23342">
    <property type="entry name" value="N-ACETYLGLUTAMATE SYNTHASE"/>
    <property type="match status" value="1"/>
</dbReference>
<dbReference type="Proteomes" id="UP000621436">
    <property type="component" value="Unassembled WGS sequence"/>
</dbReference>
<keyword evidence="7 9" id="KW-0067">ATP-binding</keyword>
<dbReference type="GO" id="GO:0005524">
    <property type="term" value="F:ATP binding"/>
    <property type="evidence" value="ECO:0007669"/>
    <property type="project" value="UniProtKB-UniRule"/>
</dbReference>
<evidence type="ECO:0000256" key="9">
    <source>
        <dbReference type="HAMAP-Rule" id="MF_00082"/>
    </source>
</evidence>
<keyword evidence="4 9" id="KW-0808">Transferase</keyword>
<name>A0A931AP20_9FIRM</name>
<evidence type="ECO:0000256" key="1">
    <source>
        <dbReference type="ARBA" id="ARBA00004828"/>
    </source>
</evidence>
<dbReference type="InterPro" id="IPR004662">
    <property type="entry name" value="AcgluKinase_fam"/>
</dbReference>
<dbReference type="InterPro" id="IPR001048">
    <property type="entry name" value="Asp/Glu/Uridylate_kinase"/>
</dbReference>
<comment type="pathway">
    <text evidence="1 9">Amino-acid biosynthesis; L-arginine biosynthesis; N(2)-acetyl-L-ornithine from L-glutamate: step 2/4.</text>
</comment>
<dbReference type="Gene3D" id="3.40.1160.10">
    <property type="entry name" value="Acetylglutamate kinase-like"/>
    <property type="match status" value="1"/>
</dbReference>
<evidence type="ECO:0000259" key="10">
    <source>
        <dbReference type="Pfam" id="PF00696"/>
    </source>
</evidence>
<gene>
    <name evidence="9 11" type="primary">argB</name>
    <name evidence="11" type="ORF">I0Q91_04180</name>
</gene>
<feature type="domain" description="Aspartate/glutamate/uridylate kinase" evidence="10">
    <location>
        <begin position="24"/>
        <end position="264"/>
    </location>
</feature>
<comment type="caution">
    <text evidence="11">The sequence shown here is derived from an EMBL/GenBank/DDBJ whole genome shotgun (WGS) entry which is preliminary data.</text>
</comment>
<comment type="subcellular location">
    <subcellularLocation>
        <location evidence="9">Cytoplasm</location>
    </subcellularLocation>
</comment>
<reference evidence="11" key="1">
    <citation type="submission" date="2020-11" db="EMBL/GenBank/DDBJ databases">
        <title>Halonatronomonas betainensis gen. nov., sp. nov. a novel haloalkaliphilic representative of the family Halanaerobiacae capable of betaine degradation.</title>
        <authorList>
            <person name="Boltyanskaya Y."/>
            <person name="Kevbrin V."/>
            <person name="Detkova E."/>
            <person name="Grouzdev D.S."/>
            <person name="Koziaeva V."/>
            <person name="Zhilina T."/>
        </authorList>
    </citation>
    <scope>NUCLEOTIDE SEQUENCE</scope>
    <source>
        <strain evidence="11">Z-7014</strain>
    </source>
</reference>
<dbReference type="RefSeq" id="WP_270453071.1">
    <property type="nucleotide sequence ID" value="NZ_JADPIE010000002.1"/>
</dbReference>
<keyword evidence="5 9" id="KW-0547">Nucleotide-binding</keyword>
<evidence type="ECO:0000256" key="8">
    <source>
        <dbReference type="ARBA" id="ARBA00048141"/>
    </source>
</evidence>
<dbReference type="GO" id="GO:0005737">
    <property type="term" value="C:cytoplasm"/>
    <property type="evidence" value="ECO:0007669"/>
    <property type="project" value="UniProtKB-SubCell"/>
</dbReference>
<organism evidence="11 12">
    <name type="scientific">Halonatronomonas betaini</name>
    <dbReference type="NCBI Taxonomy" id="2778430"/>
    <lineage>
        <taxon>Bacteria</taxon>
        <taxon>Bacillati</taxon>
        <taxon>Bacillota</taxon>
        <taxon>Clostridia</taxon>
        <taxon>Halanaerobiales</taxon>
        <taxon>Halarsenatibacteraceae</taxon>
        <taxon>Halonatronomonas</taxon>
    </lineage>
</organism>
<dbReference type="SUPFAM" id="SSF53633">
    <property type="entry name" value="Carbamate kinase-like"/>
    <property type="match status" value="1"/>
</dbReference>
<dbReference type="CDD" id="cd04250">
    <property type="entry name" value="AAK_NAGK-C"/>
    <property type="match status" value="1"/>
</dbReference>
<proteinExistence type="inferred from homology"/>
<keyword evidence="3 9" id="KW-0028">Amino-acid biosynthesis</keyword>
<dbReference type="NCBIfam" id="TIGR00761">
    <property type="entry name" value="argB"/>
    <property type="match status" value="1"/>
</dbReference>
<comment type="similarity">
    <text evidence="9">Belongs to the acetylglutamate kinase family. ArgB subfamily.</text>
</comment>
<accession>A0A931AP20</accession>
<protein>
    <recommendedName>
        <fullName evidence="9">Acetylglutamate kinase</fullName>
        <ecNumber evidence="9">2.7.2.8</ecNumber>
    </recommendedName>
    <alternativeName>
        <fullName evidence="9">N-acetyl-L-glutamate 5-phosphotransferase</fullName>
    </alternativeName>
    <alternativeName>
        <fullName evidence="9">NAG kinase</fullName>
        <shortName evidence="9">NAGK</shortName>
    </alternativeName>
</protein>
<evidence type="ECO:0000256" key="6">
    <source>
        <dbReference type="ARBA" id="ARBA00022777"/>
    </source>
</evidence>
<dbReference type="GO" id="GO:0042450">
    <property type="term" value="P:L-arginine biosynthetic process via ornithine"/>
    <property type="evidence" value="ECO:0007669"/>
    <property type="project" value="UniProtKB-UniRule"/>
</dbReference>
<dbReference type="InterPro" id="IPR001057">
    <property type="entry name" value="Glu/AcGlu_kinase"/>
</dbReference>
<evidence type="ECO:0000256" key="3">
    <source>
        <dbReference type="ARBA" id="ARBA00022605"/>
    </source>
</evidence>
<keyword evidence="6 9" id="KW-0418">Kinase</keyword>
<dbReference type="FunFam" id="3.40.1160.10:FF:000004">
    <property type="entry name" value="Acetylglutamate kinase"/>
    <property type="match status" value="1"/>
</dbReference>
<dbReference type="EC" id="2.7.2.8" evidence="9"/>
<evidence type="ECO:0000256" key="4">
    <source>
        <dbReference type="ARBA" id="ARBA00022679"/>
    </source>
</evidence>